<gene>
    <name evidence="1" type="ORF">NMP03_10795</name>
</gene>
<dbReference type="RefSeq" id="WP_256505388.1">
    <property type="nucleotide sequence ID" value="NZ_CP101740.1"/>
</dbReference>
<dbReference type="Proteomes" id="UP001058533">
    <property type="component" value="Chromosome"/>
</dbReference>
<evidence type="ECO:0000313" key="1">
    <source>
        <dbReference type="EMBL" id="UUL81684.1"/>
    </source>
</evidence>
<proteinExistence type="predicted"/>
<evidence type="ECO:0000313" key="2">
    <source>
        <dbReference type="Proteomes" id="UP001058533"/>
    </source>
</evidence>
<sequence length="82" mass="8491">MLRSLRWLALLTLPAFAIGIPAGVALGSFAAGEPTSGYMEGYLPPDAGAELQSASAADALQPADEAFIPEDRYTTAAQCFAD</sequence>
<name>A0ABY5L3Z6_9SPHN</name>
<reference evidence="1" key="1">
    <citation type="submission" date="2022-07" db="EMBL/GenBank/DDBJ databases">
        <title>Sphingomonas sp. nov., a novel bacterium isolated from the north slope of the Mount Everest.</title>
        <authorList>
            <person name="Cui X."/>
            <person name="Liu Y."/>
        </authorList>
    </citation>
    <scope>NUCLEOTIDE SEQUENCE</scope>
    <source>
        <strain evidence="1">S5-59</strain>
    </source>
</reference>
<dbReference type="EMBL" id="CP101740">
    <property type="protein sequence ID" value="UUL81684.1"/>
    <property type="molecule type" value="Genomic_DNA"/>
</dbReference>
<organism evidence="1 2">
    <name type="scientific">Sphingomonas qomolangmaensis</name>
    <dbReference type="NCBI Taxonomy" id="2918765"/>
    <lineage>
        <taxon>Bacteria</taxon>
        <taxon>Pseudomonadati</taxon>
        <taxon>Pseudomonadota</taxon>
        <taxon>Alphaproteobacteria</taxon>
        <taxon>Sphingomonadales</taxon>
        <taxon>Sphingomonadaceae</taxon>
        <taxon>Sphingomonas</taxon>
    </lineage>
</organism>
<protein>
    <submittedName>
        <fullName evidence="1">Uncharacterized protein</fullName>
    </submittedName>
</protein>
<keyword evidence="2" id="KW-1185">Reference proteome</keyword>
<accession>A0ABY5L3Z6</accession>